<reference evidence="1 2" key="2">
    <citation type="submission" date="2016-08" db="EMBL/GenBank/DDBJ databases">
        <title>Orenia metallireducens sp. nov. strain Z6, a Novel Metal-reducing Firmicute from the Deep Subsurface.</title>
        <authorList>
            <person name="Maxim B.I."/>
            <person name="Kenneth K."/>
            <person name="Flynn T.M."/>
            <person name="Oloughlin E.J."/>
            <person name="Locke R.A."/>
            <person name="Weber J.R."/>
            <person name="Egan S.M."/>
            <person name="Mackie R.I."/>
            <person name="Cann I.K."/>
        </authorList>
    </citation>
    <scope>NUCLEOTIDE SEQUENCE [LARGE SCALE GENOMIC DNA]</scope>
    <source>
        <strain evidence="1 2">Z6</strain>
    </source>
</reference>
<dbReference type="EMBL" id="LWDV01000009">
    <property type="protein sequence ID" value="OCL26598.1"/>
    <property type="molecule type" value="Genomic_DNA"/>
</dbReference>
<comment type="caution">
    <text evidence="1">The sequence shown here is derived from an EMBL/GenBank/DDBJ whole genome shotgun (WGS) entry which is preliminary data.</text>
</comment>
<evidence type="ECO:0000313" key="1">
    <source>
        <dbReference type="EMBL" id="OCL26598.1"/>
    </source>
</evidence>
<accession>A0A1C0A8P4</accession>
<protein>
    <submittedName>
        <fullName evidence="1">Uncharacterized protein</fullName>
    </submittedName>
</protein>
<keyword evidence="2" id="KW-1185">Reference proteome</keyword>
<evidence type="ECO:0000313" key="2">
    <source>
        <dbReference type="Proteomes" id="UP000093514"/>
    </source>
</evidence>
<reference evidence="2" key="1">
    <citation type="submission" date="2016-07" db="EMBL/GenBank/DDBJ databases">
        <authorList>
            <person name="Florea S."/>
            <person name="Webb J.S."/>
            <person name="Jaromczyk J."/>
            <person name="Schardl C.L."/>
        </authorList>
    </citation>
    <scope>NUCLEOTIDE SEQUENCE [LARGE SCALE GENOMIC DNA]</scope>
    <source>
        <strain evidence="2">Z6</strain>
    </source>
</reference>
<sequence length="131" mass="15441">MLPPVLKVIYDRSDRGLFVSESNREDPYVSAIRSLLNDNLVALPLMKHSGLDYYTTYYNILDLGDTRIIPQYIDKLIETGIWHEFSCNLMPNEILIKEKDRYTEKIIEKYLNKRSMSKQVRGELRKVLIKD</sequence>
<dbReference type="Proteomes" id="UP000093514">
    <property type="component" value="Unassembled WGS sequence"/>
</dbReference>
<organism evidence="1 2">
    <name type="scientific">Orenia metallireducens</name>
    <dbReference type="NCBI Taxonomy" id="1413210"/>
    <lineage>
        <taxon>Bacteria</taxon>
        <taxon>Bacillati</taxon>
        <taxon>Bacillota</taxon>
        <taxon>Clostridia</taxon>
        <taxon>Halanaerobiales</taxon>
        <taxon>Halobacteroidaceae</taxon>
        <taxon>Orenia</taxon>
    </lineage>
</organism>
<gene>
    <name evidence="1" type="ORF">U472_11480</name>
</gene>
<dbReference type="AlphaFoldDB" id="A0A1C0A8P4"/>
<proteinExistence type="predicted"/>
<name>A0A1C0A8P4_9FIRM</name>
<dbReference type="RefSeq" id="WP_068718588.1">
    <property type="nucleotide sequence ID" value="NZ_LWDV01000009.1"/>
</dbReference>